<organism evidence="3 4">
    <name type="scientific">Mongoliitalea lutea</name>
    <dbReference type="NCBI Taxonomy" id="849756"/>
    <lineage>
        <taxon>Bacteria</taxon>
        <taxon>Pseudomonadati</taxon>
        <taxon>Bacteroidota</taxon>
        <taxon>Cytophagia</taxon>
        <taxon>Cytophagales</taxon>
        <taxon>Cyclobacteriaceae</taxon>
        <taxon>Mongoliitalea</taxon>
    </lineage>
</organism>
<evidence type="ECO:0000313" key="4">
    <source>
        <dbReference type="Proteomes" id="UP000642809"/>
    </source>
</evidence>
<protein>
    <submittedName>
        <fullName evidence="3">Alpha/beta hydrolase</fullName>
    </submittedName>
</protein>
<evidence type="ECO:0000256" key="1">
    <source>
        <dbReference type="SAM" id="SignalP"/>
    </source>
</evidence>
<dbReference type="PANTHER" id="PTHR43265">
    <property type="entry name" value="ESTERASE ESTD"/>
    <property type="match status" value="1"/>
</dbReference>
<dbReference type="SUPFAM" id="SSF53474">
    <property type="entry name" value="alpha/beta-Hydrolases"/>
    <property type="match status" value="1"/>
</dbReference>
<accession>A0A8J3G554</accession>
<feature type="domain" description="Serine aminopeptidase S33" evidence="2">
    <location>
        <begin position="79"/>
        <end position="159"/>
    </location>
</feature>
<dbReference type="Gene3D" id="3.40.50.1820">
    <property type="entry name" value="alpha/beta hydrolase"/>
    <property type="match status" value="1"/>
</dbReference>
<dbReference type="EMBL" id="BMYF01000007">
    <property type="protein sequence ID" value="GHB34490.1"/>
    <property type="molecule type" value="Genomic_DNA"/>
</dbReference>
<evidence type="ECO:0000259" key="2">
    <source>
        <dbReference type="Pfam" id="PF12146"/>
    </source>
</evidence>
<comment type="caution">
    <text evidence="3">The sequence shown here is derived from an EMBL/GenBank/DDBJ whole genome shotgun (WGS) entry which is preliminary data.</text>
</comment>
<feature type="chain" id="PRO_5035243520" evidence="1">
    <location>
        <begin position="20"/>
        <end position="315"/>
    </location>
</feature>
<reference evidence="3" key="1">
    <citation type="journal article" date="2014" name="Int. J. Syst. Evol. Microbiol.">
        <title>Complete genome sequence of Corynebacterium casei LMG S-19264T (=DSM 44701T), isolated from a smear-ripened cheese.</title>
        <authorList>
            <consortium name="US DOE Joint Genome Institute (JGI-PGF)"/>
            <person name="Walter F."/>
            <person name="Albersmeier A."/>
            <person name="Kalinowski J."/>
            <person name="Ruckert C."/>
        </authorList>
    </citation>
    <scope>NUCLEOTIDE SEQUENCE</scope>
    <source>
        <strain evidence="3">KCTC 23224</strain>
    </source>
</reference>
<dbReference type="InterPro" id="IPR053145">
    <property type="entry name" value="AB_hydrolase_Est10"/>
</dbReference>
<keyword evidence="1" id="KW-0732">Signal</keyword>
<dbReference type="InterPro" id="IPR022742">
    <property type="entry name" value="Hydrolase_4"/>
</dbReference>
<evidence type="ECO:0000313" key="3">
    <source>
        <dbReference type="EMBL" id="GHB34490.1"/>
    </source>
</evidence>
<dbReference type="Proteomes" id="UP000642809">
    <property type="component" value="Unassembled WGS sequence"/>
</dbReference>
<sequence length="315" mass="34668">MKLAITLLLILSTSFLPMSKENDMFSELEITLSTQTGDIFGTMTIPEKSGKIPVALIIAGSGPTDRDGNNPIAGKNNSLQMLAHELAKNGIASIRFDKRGIGESVAAMKEESELLFNDYILDVEEWISMLKQDERFSSITIIGHSEGSLIGMAASSYTDKFISIAGAGESADKTLKRQLGAQPKEIQDLTFPIIDKLKDGSRVEDVNPMLYSLFRPSIQPYLISWFNHDPHEIIGTLSIPTLIIQGTNDLQVTVEDAQILAKAQPKATLTLIENMNHVLKIVDEDPQQNAASYNIPDLPISDELIKSIVEHIYNN</sequence>
<reference evidence="3" key="2">
    <citation type="submission" date="2020-09" db="EMBL/GenBank/DDBJ databases">
        <authorList>
            <person name="Sun Q."/>
            <person name="Kim S."/>
        </authorList>
    </citation>
    <scope>NUCLEOTIDE SEQUENCE</scope>
    <source>
        <strain evidence="3">KCTC 23224</strain>
    </source>
</reference>
<feature type="signal peptide" evidence="1">
    <location>
        <begin position="1"/>
        <end position="19"/>
    </location>
</feature>
<dbReference type="PANTHER" id="PTHR43265:SF1">
    <property type="entry name" value="ESTERASE ESTD"/>
    <property type="match status" value="1"/>
</dbReference>
<dbReference type="InterPro" id="IPR029058">
    <property type="entry name" value="AB_hydrolase_fold"/>
</dbReference>
<dbReference type="Pfam" id="PF12146">
    <property type="entry name" value="Hydrolase_4"/>
    <property type="match status" value="1"/>
</dbReference>
<keyword evidence="4" id="KW-1185">Reference proteome</keyword>
<dbReference type="RefSeq" id="WP_189580120.1">
    <property type="nucleotide sequence ID" value="NZ_BMYF01000007.1"/>
</dbReference>
<proteinExistence type="predicted"/>
<name>A0A8J3G554_9BACT</name>
<keyword evidence="3" id="KW-0378">Hydrolase</keyword>
<dbReference type="AlphaFoldDB" id="A0A8J3G554"/>
<gene>
    <name evidence="3" type="ORF">GCM10008106_14850</name>
</gene>
<dbReference type="GO" id="GO:0052689">
    <property type="term" value="F:carboxylic ester hydrolase activity"/>
    <property type="evidence" value="ECO:0007669"/>
    <property type="project" value="TreeGrafter"/>
</dbReference>